<dbReference type="EMBL" id="JAFBIL020000007">
    <property type="protein sequence ID" value="MBZ2209066.1"/>
    <property type="molecule type" value="Genomic_DNA"/>
</dbReference>
<proteinExistence type="predicted"/>
<keyword evidence="2" id="KW-1185">Reference proteome</keyword>
<name>A0ABS7SSY5_9BURK</name>
<dbReference type="RefSeq" id="WP_223469542.1">
    <property type="nucleotide sequence ID" value="NZ_JAFBIL020000007.1"/>
</dbReference>
<reference evidence="1 2" key="1">
    <citation type="submission" date="2021-01" db="EMBL/GenBank/DDBJ databases">
        <authorList>
            <person name="Ruan W."/>
            <person name="Khan S.A."/>
            <person name="Jeon C.O."/>
        </authorList>
    </citation>
    <scope>NUCLEOTIDE SEQUENCE [LARGE SCALE GENOMIC DNA]</scope>
    <source>
        <strain evidence="1 2">R798</strain>
    </source>
</reference>
<evidence type="ECO:0000313" key="1">
    <source>
        <dbReference type="EMBL" id="MBZ2209066.1"/>
    </source>
</evidence>
<comment type="caution">
    <text evidence="1">The sequence shown here is derived from an EMBL/GenBank/DDBJ whole genome shotgun (WGS) entry which is preliminary data.</text>
</comment>
<sequence>MSFKQDSAPHLDASRDLANMGCADETWTEDEAACSHAAQVVAKFVIQRWQDGSRQQCADMALPHNQSARARWLVKTQQGLQDWIERGGFSLPVDAHDAAALAGTGIVRPTLYQFPR</sequence>
<accession>A0ABS7SSY5</accession>
<gene>
    <name evidence="1" type="ORF">I4X03_017490</name>
</gene>
<evidence type="ECO:0000313" key="2">
    <source>
        <dbReference type="Proteomes" id="UP000809349"/>
    </source>
</evidence>
<reference evidence="1 2" key="2">
    <citation type="submission" date="2021-08" db="EMBL/GenBank/DDBJ databases">
        <title>Massilia sp. R798.</title>
        <authorList>
            <person name="Baek J.H."/>
            <person name="Jung H.S."/>
            <person name="Kim K.R."/>
            <person name="Jeon C.O."/>
        </authorList>
    </citation>
    <scope>NUCLEOTIDE SEQUENCE [LARGE SCALE GENOMIC DNA]</scope>
    <source>
        <strain evidence="1 2">R798</strain>
    </source>
</reference>
<organism evidence="1 2">
    <name type="scientific">Massilia soli</name>
    <dbReference type="NCBI Taxonomy" id="2792854"/>
    <lineage>
        <taxon>Bacteria</taxon>
        <taxon>Pseudomonadati</taxon>
        <taxon>Pseudomonadota</taxon>
        <taxon>Betaproteobacteria</taxon>
        <taxon>Burkholderiales</taxon>
        <taxon>Oxalobacteraceae</taxon>
        <taxon>Telluria group</taxon>
        <taxon>Massilia</taxon>
    </lineage>
</organism>
<dbReference type="Proteomes" id="UP000809349">
    <property type="component" value="Unassembled WGS sequence"/>
</dbReference>
<protein>
    <submittedName>
        <fullName evidence="1">Uncharacterized protein</fullName>
    </submittedName>
</protein>